<dbReference type="AlphaFoldDB" id="A0ABD0LYP4"/>
<gene>
    <name evidence="1" type="ORF">BaRGS_00004542</name>
</gene>
<name>A0ABD0LYP4_9CAEN</name>
<reference evidence="1 2" key="1">
    <citation type="journal article" date="2023" name="Sci. Data">
        <title>Genome assembly of the Korean intertidal mud-creeper Batillaria attramentaria.</title>
        <authorList>
            <person name="Patra A.K."/>
            <person name="Ho P.T."/>
            <person name="Jun S."/>
            <person name="Lee S.J."/>
            <person name="Kim Y."/>
            <person name="Won Y.J."/>
        </authorList>
    </citation>
    <scope>NUCLEOTIDE SEQUENCE [LARGE SCALE GENOMIC DNA]</scope>
    <source>
        <strain evidence="1">Wonlab-2016</strain>
    </source>
</reference>
<dbReference type="Proteomes" id="UP001519460">
    <property type="component" value="Unassembled WGS sequence"/>
</dbReference>
<organism evidence="1 2">
    <name type="scientific">Batillaria attramentaria</name>
    <dbReference type="NCBI Taxonomy" id="370345"/>
    <lineage>
        <taxon>Eukaryota</taxon>
        <taxon>Metazoa</taxon>
        <taxon>Spiralia</taxon>
        <taxon>Lophotrochozoa</taxon>
        <taxon>Mollusca</taxon>
        <taxon>Gastropoda</taxon>
        <taxon>Caenogastropoda</taxon>
        <taxon>Sorbeoconcha</taxon>
        <taxon>Cerithioidea</taxon>
        <taxon>Batillariidae</taxon>
        <taxon>Batillaria</taxon>
    </lineage>
</organism>
<evidence type="ECO:0000313" key="2">
    <source>
        <dbReference type="Proteomes" id="UP001519460"/>
    </source>
</evidence>
<accession>A0ABD0LYP4</accession>
<proteinExistence type="predicted"/>
<protein>
    <submittedName>
        <fullName evidence="1">Uncharacterized protein</fullName>
    </submittedName>
</protein>
<evidence type="ECO:0000313" key="1">
    <source>
        <dbReference type="EMBL" id="KAK7504238.1"/>
    </source>
</evidence>
<comment type="caution">
    <text evidence="1">The sequence shown here is derived from an EMBL/GenBank/DDBJ whole genome shotgun (WGS) entry which is preliminary data.</text>
</comment>
<dbReference type="EMBL" id="JACVVK020000016">
    <property type="protein sequence ID" value="KAK7504238.1"/>
    <property type="molecule type" value="Genomic_DNA"/>
</dbReference>
<sequence>MTSCGMCTHPLRHKPPYPRCGQAEDRWLCKQYNALMFTCVGMTQPALPNLPLWDWVHVDVTWAHADRATGWQCGMGSAQRPGRAGGVL</sequence>
<keyword evidence="2" id="KW-1185">Reference proteome</keyword>